<dbReference type="RefSeq" id="WP_157044073.1">
    <property type="nucleotide sequence ID" value="NZ_HG764815.1"/>
</dbReference>
<evidence type="ECO:0000313" key="2">
    <source>
        <dbReference type="EMBL" id="CCH72192.1"/>
    </source>
</evidence>
<dbReference type="PANTHER" id="PTHR45036:SF1">
    <property type="entry name" value="METHYLTRANSFERASE LIKE 7A"/>
    <property type="match status" value="1"/>
</dbReference>
<keyword evidence="2" id="KW-0489">Methyltransferase</keyword>
<dbReference type="Pfam" id="PF08241">
    <property type="entry name" value="Methyltransf_11"/>
    <property type="match status" value="1"/>
</dbReference>
<dbReference type="EMBL" id="CAJA01000050">
    <property type="protein sequence ID" value="CCH72192.1"/>
    <property type="molecule type" value="Genomic_DNA"/>
</dbReference>
<dbReference type="STRING" id="1193182.BN11_1430005"/>
<keyword evidence="3" id="KW-1185">Reference proteome</keyword>
<feature type="domain" description="Methyltransferase type 11" evidence="1">
    <location>
        <begin position="56"/>
        <end position="149"/>
    </location>
</feature>
<name>W6JTN9_9MICO</name>
<organism evidence="2 3">
    <name type="scientific">Nostocoides australiense Ben110</name>
    <dbReference type="NCBI Taxonomy" id="1193182"/>
    <lineage>
        <taxon>Bacteria</taxon>
        <taxon>Bacillati</taxon>
        <taxon>Actinomycetota</taxon>
        <taxon>Actinomycetes</taxon>
        <taxon>Micrococcales</taxon>
        <taxon>Intrasporangiaceae</taxon>
        <taxon>Nostocoides</taxon>
    </lineage>
</organism>
<dbReference type="InterPro" id="IPR029063">
    <property type="entry name" value="SAM-dependent_MTases_sf"/>
</dbReference>
<reference evidence="2 3" key="1">
    <citation type="journal article" date="2013" name="ISME J.">
        <title>A metabolic model for members of the genus Tetrasphaera involved in enhanced biological phosphorus removal.</title>
        <authorList>
            <person name="Kristiansen R."/>
            <person name="Nguyen H.T.T."/>
            <person name="Saunders A.M."/>
            <person name="Nielsen J.L."/>
            <person name="Wimmer R."/>
            <person name="Le V.Q."/>
            <person name="McIlroy S.J."/>
            <person name="Petrovski S."/>
            <person name="Seviour R.J."/>
            <person name="Calteau A."/>
            <person name="Nielsen K.L."/>
            <person name="Nielsen P.H."/>
        </authorList>
    </citation>
    <scope>NUCLEOTIDE SEQUENCE [LARGE SCALE GENOMIC DNA]</scope>
    <source>
        <strain evidence="2 3">Ben110</strain>
    </source>
</reference>
<dbReference type="InterPro" id="IPR013216">
    <property type="entry name" value="Methyltransf_11"/>
</dbReference>
<dbReference type="SUPFAM" id="SSF53335">
    <property type="entry name" value="S-adenosyl-L-methionine-dependent methyltransferases"/>
    <property type="match status" value="1"/>
</dbReference>
<dbReference type="GO" id="GO:0008757">
    <property type="term" value="F:S-adenosylmethionine-dependent methyltransferase activity"/>
    <property type="evidence" value="ECO:0007669"/>
    <property type="project" value="InterPro"/>
</dbReference>
<sequence>MSDTAGWWEKHRQTMSDTAGWWEKHAFPSAVDLVLSDRLVGEWRRGLTAGAHGIVLDLGFGSGPNLPHYPMAVEQVYAVDPSDEGWQRAGAAIADFGRPVTRIGTDAAAISLPDNSVDVVVAAWSLCSIPDVEAALTHARRVLRPGGTLRLVEHGLSPRPWLAAAQRAMQPAWGRLASGCHVDRDIERLVAAAGFDTSGLTAQTAFGVPTPWTWFVAGSATTSP</sequence>
<dbReference type="AlphaFoldDB" id="W6JTN9"/>
<keyword evidence="2" id="KW-0808">Transferase</keyword>
<dbReference type="OrthoDB" id="9797252at2"/>
<dbReference type="Gene3D" id="3.40.50.150">
    <property type="entry name" value="Vaccinia Virus protein VP39"/>
    <property type="match status" value="1"/>
</dbReference>
<comment type="caution">
    <text evidence="2">The sequence shown here is derived from an EMBL/GenBank/DDBJ whole genome shotgun (WGS) entry which is preliminary data.</text>
</comment>
<dbReference type="CDD" id="cd02440">
    <property type="entry name" value="AdoMet_MTases"/>
    <property type="match status" value="1"/>
</dbReference>
<gene>
    <name evidence="2" type="ORF">BN11_1430005</name>
</gene>
<proteinExistence type="predicted"/>
<dbReference type="Proteomes" id="UP000035763">
    <property type="component" value="Unassembled WGS sequence"/>
</dbReference>
<dbReference type="InterPro" id="IPR052356">
    <property type="entry name" value="Thiol_S-MT"/>
</dbReference>
<accession>W6JTN9</accession>
<evidence type="ECO:0000259" key="1">
    <source>
        <dbReference type="Pfam" id="PF08241"/>
    </source>
</evidence>
<dbReference type="PANTHER" id="PTHR45036">
    <property type="entry name" value="METHYLTRANSFERASE LIKE 7B"/>
    <property type="match status" value="1"/>
</dbReference>
<evidence type="ECO:0000313" key="3">
    <source>
        <dbReference type="Proteomes" id="UP000035763"/>
    </source>
</evidence>
<dbReference type="GO" id="GO:0032259">
    <property type="term" value="P:methylation"/>
    <property type="evidence" value="ECO:0007669"/>
    <property type="project" value="UniProtKB-KW"/>
</dbReference>
<protein>
    <submittedName>
        <fullName evidence="2">UbiE/COQ5 family methyltransferase</fullName>
    </submittedName>
</protein>